<dbReference type="CDD" id="cd00085">
    <property type="entry name" value="HNHc"/>
    <property type="match status" value="1"/>
</dbReference>
<evidence type="ECO:0000313" key="2">
    <source>
        <dbReference type="EMBL" id="MFC4244152.1"/>
    </source>
</evidence>
<evidence type="ECO:0000313" key="3">
    <source>
        <dbReference type="Proteomes" id="UP001595900"/>
    </source>
</evidence>
<evidence type="ECO:0000259" key="1">
    <source>
        <dbReference type="SMART" id="SM00507"/>
    </source>
</evidence>
<protein>
    <submittedName>
        <fullName evidence="2">DUF222 domain-containing protein</fullName>
    </submittedName>
</protein>
<dbReference type="SMART" id="SM00507">
    <property type="entry name" value="HNHc"/>
    <property type="match status" value="1"/>
</dbReference>
<dbReference type="EMBL" id="JBHSCN010000005">
    <property type="protein sequence ID" value="MFC4244152.1"/>
    <property type="molecule type" value="Genomic_DNA"/>
</dbReference>
<comment type="caution">
    <text evidence="2">The sequence shown here is derived from an EMBL/GenBank/DDBJ whole genome shotgun (WGS) entry which is preliminary data.</text>
</comment>
<dbReference type="InterPro" id="IPR003870">
    <property type="entry name" value="DUF222"/>
</dbReference>
<keyword evidence="3" id="KW-1185">Reference proteome</keyword>
<reference evidence="3" key="1">
    <citation type="journal article" date="2019" name="Int. J. Syst. Evol. Microbiol.">
        <title>The Global Catalogue of Microorganisms (GCM) 10K type strain sequencing project: providing services to taxonomists for standard genome sequencing and annotation.</title>
        <authorList>
            <consortium name="The Broad Institute Genomics Platform"/>
            <consortium name="The Broad Institute Genome Sequencing Center for Infectious Disease"/>
            <person name="Wu L."/>
            <person name="Ma J."/>
        </authorList>
    </citation>
    <scope>NUCLEOTIDE SEQUENCE [LARGE SCALE GENOMIC DNA]</scope>
    <source>
        <strain evidence="3">CGMCC 1.10363</strain>
    </source>
</reference>
<dbReference type="Pfam" id="PF02720">
    <property type="entry name" value="DUF222"/>
    <property type="match status" value="1"/>
</dbReference>
<dbReference type="Proteomes" id="UP001595900">
    <property type="component" value="Unassembled WGS sequence"/>
</dbReference>
<organism evidence="2 3">
    <name type="scientific">Gryllotalpicola reticulitermitis</name>
    <dbReference type="NCBI Taxonomy" id="1184153"/>
    <lineage>
        <taxon>Bacteria</taxon>
        <taxon>Bacillati</taxon>
        <taxon>Actinomycetota</taxon>
        <taxon>Actinomycetes</taxon>
        <taxon>Micrococcales</taxon>
        <taxon>Microbacteriaceae</taxon>
        <taxon>Gryllotalpicola</taxon>
    </lineage>
</organism>
<proteinExistence type="predicted"/>
<accession>A0ABV8Q9P1</accession>
<name>A0ABV8Q9P1_9MICO</name>
<dbReference type="InterPro" id="IPR003615">
    <property type="entry name" value="HNH_nuc"/>
</dbReference>
<feature type="domain" description="HNH nuclease" evidence="1">
    <location>
        <begin position="393"/>
        <end position="448"/>
    </location>
</feature>
<dbReference type="RefSeq" id="WP_390229230.1">
    <property type="nucleotide sequence ID" value="NZ_JBHSCN010000005.1"/>
</dbReference>
<sequence length="495" mass="53311">MAEIIRRVRELTASAVDALPDVNDVAVLSGAATTTLLTELAALRRRVDAAISLVAADIDRKSARDLGPDSLARRAGVKSGAELVQKITGSTRGDAIKAVRVGGMLETAHAIAPLASPDARERGTAPRATLSFEPAPRSLDVLRTLTGAWDAPVAVAMRNGWLSTDQGDRLRAALGEPSPAERGGAWRDAALQLIDDCWQGELTAEDVSRAAKAMRACLDREWARENAERLHSQRSLKRVVRADGMVKYDLLVDPLTDAEIWTPLFRHLAPRLGGPRFMTAEERERATELELDPRSNEQLLADALTGFVAAGVAASGEFGKYVPTVNIAVTTTELRSAIASPGDGLGWLDGVSQPVGGAQIVSAICNGAVAGVLFDETGRAIDATKAERTFSTRQRKALALRDGGCLWPGCTMPPAACEAHHVNPWSEHELNHKTETRDGVLLCRFHHLNLHNQGGRVERRGSRYSLDWPGREPVRLIPKHGVIAQLRVRTPATGC</sequence>
<gene>
    <name evidence="2" type="ORF">ACFOYW_12275</name>
</gene>